<organism evidence="1">
    <name type="scientific">viral metagenome</name>
    <dbReference type="NCBI Taxonomy" id="1070528"/>
    <lineage>
        <taxon>unclassified sequences</taxon>
        <taxon>metagenomes</taxon>
        <taxon>organismal metagenomes</taxon>
    </lineage>
</organism>
<protein>
    <submittedName>
        <fullName evidence="1">Uncharacterized protein</fullName>
    </submittedName>
</protein>
<dbReference type="EMBL" id="MN738751">
    <property type="protein sequence ID" value="QHS83300.1"/>
    <property type="molecule type" value="Genomic_DNA"/>
</dbReference>
<name>A0A6C0AVA3_9ZZZZ</name>
<accession>A0A6C0AVA3</accession>
<sequence>MATKSSFLKAYNTHFFEFLDDVIRILPEDPDIQKARNSFETIKKMNPTSLCKAWMKFVYVPYKDVIDAGDISFFYDKDYGADVAHLPDAKEILSIIDKIRMPIKTMDETNKAHCTKYVQNLSKIAMLYNQAS</sequence>
<dbReference type="AlphaFoldDB" id="A0A6C0AVA3"/>
<reference evidence="1" key="1">
    <citation type="journal article" date="2020" name="Nature">
        <title>Giant virus diversity and host interactions through global metagenomics.</title>
        <authorList>
            <person name="Schulz F."/>
            <person name="Roux S."/>
            <person name="Paez-Espino D."/>
            <person name="Jungbluth S."/>
            <person name="Walsh D.A."/>
            <person name="Denef V.J."/>
            <person name="McMahon K.D."/>
            <person name="Konstantinidis K.T."/>
            <person name="Eloe-Fadrosh E.A."/>
            <person name="Kyrpides N.C."/>
            <person name="Woyke T."/>
        </authorList>
    </citation>
    <scope>NUCLEOTIDE SEQUENCE</scope>
    <source>
        <strain evidence="1">GVMAG-S-ERX555943-30</strain>
    </source>
</reference>
<evidence type="ECO:0000313" key="1">
    <source>
        <dbReference type="EMBL" id="QHS83300.1"/>
    </source>
</evidence>
<proteinExistence type="predicted"/>